<dbReference type="PANTHER" id="PTHR43861">
    <property type="entry name" value="TRANS-ACONITATE 2-METHYLTRANSFERASE-RELATED"/>
    <property type="match status" value="1"/>
</dbReference>
<feature type="domain" description="Methyltransferase" evidence="2">
    <location>
        <begin position="55"/>
        <end position="155"/>
    </location>
</feature>
<evidence type="ECO:0000313" key="3">
    <source>
        <dbReference type="EMBL" id="NBN64357.1"/>
    </source>
</evidence>
<dbReference type="RefSeq" id="WP_161676353.1">
    <property type="nucleotide sequence ID" value="NZ_JAABLP010000003.1"/>
</dbReference>
<protein>
    <submittedName>
        <fullName evidence="3">Methyltransferase domain-containing protein</fullName>
    </submittedName>
</protein>
<dbReference type="EMBL" id="JAABLP010000003">
    <property type="protein sequence ID" value="NBN64357.1"/>
    <property type="molecule type" value="Genomic_DNA"/>
</dbReference>
<dbReference type="Proteomes" id="UP000541347">
    <property type="component" value="Unassembled WGS sequence"/>
</dbReference>
<reference evidence="3 4" key="1">
    <citation type="submission" date="2020-01" db="EMBL/GenBank/DDBJ databases">
        <authorList>
            <person name="Peng S.Y."/>
            <person name="Li J."/>
            <person name="Wang M."/>
            <person name="Wang L."/>
            <person name="Wang C.Q."/>
            <person name="Wang J.R."/>
        </authorList>
    </citation>
    <scope>NUCLEOTIDE SEQUENCE [LARGE SCALE GENOMIC DNA]</scope>
    <source>
        <strain evidence="3 4">XCT-34</strain>
    </source>
</reference>
<keyword evidence="1" id="KW-0808">Transferase</keyword>
<sequence>MSSTDNDAGRGSQAAALMDQVYRHQRHIYDLTRKYYLLGRDRLIDRLEPPVGGTVLELGCGTGRNLIAAARRHPAARFYGLDISAEMLETARANIARAGLSSRITLACADATAFDAEALFGRATFDRVFFSYALSMIPPWREALAAGYGAVAPGGVLSLVDFGQQERLPRWFRTLLLAWLARFHVSPRAETAEAVAALAEARGATASGGPLYRGYAVWAELRRPAVA</sequence>
<organism evidence="3 4">
    <name type="scientific">Pannonibacter tanglangensis</name>
    <dbReference type="NCBI Taxonomy" id="2750084"/>
    <lineage>
        <taxon>Bacteria</taxon>
        <taxon>Pseudomonadati</taxon>
        <taxon>Pseudomonadota</taxon>
        <taxon>Alphaproteobacteria</taxon>
        <taxon>Hyphomicrobiales</taxon>
        <taxon>Stappiaceae</taxon>
        <taxon>Pannonibacter</taxon>
    </lineage>
</organism>
<evidence type="ECO:0000256" key="1">
    <source>
        <dbReference type="ARBA" id="ARBA00022679"/>
    </source>
</evidence>
<dbReference type="SUPFAM" id="SSF53335">
    <property type="entry name" value="S-adenosyl-L-methionine-dependent methyltransferases"/>
    <property type="match status" value="1"/>
</dbReference>
<dbReference type="Pfam" id="PF13649">
    <property type="entry name" value="Methyltransf_25"/>
    <property type="match status" value="1"/>
</dbReference>
<accession>A0ABW9ZKA0</accession>
<comment type="caution">
    <text evidence="3">The sequence shown here is derived from an EMBL/GenBank/DDBJ whole genome shotgun (WGS) entry which is preliminary data.</text>
</comment>
<gene>
    <name evidence="3" type="ORF">GWI71_11750</name>
</gene>
<dbReference type="GO" id="GO:0032259">
    <property type="term" value="P:methylation"/>
    <property type="evidence" value="ECO:0007669"/>
    <property type="project" value="UniProtKB-KW"/>
</dbReference>
<dbReference type="InterPro" id="IPR029063">
    <property type="entry name" value="SAM-dependent_MTases_sf"/>
</dbReference>
<dbReference type="GO" id="GO:0008168">
    <property type="term" value="F:methyltransferase activity"/>
    <property type="evidence" value="ECO:0007669"/>
    <property type="project" value="UniProtKB-KW"/>
</dbReference>
<keyword evidence="4" id="KW-1185">Reference proteome</keyword>
<dbReference type="Gene3D" id="3.40.50.150">
    <property type="entry name" value="Vaccinia Virus protein VP39"/>
    <property type="match status" value="1"/>
</dbReference>
<dbReference type="InterPro" id="IPR041698">
    <property type="entry name" value="Methyltransf_25"/>
</dbReference>
<keyword evidence="3" id="KW-0489">Methyltransferase</keyword>
<name>A0ABW9ZKA0_9HYPH</name>
<dbReference type="CDD" id="cd02440">
    <property type="entry name" value="AdoMet_MTases"/>
    <property type="match status" value="1"/>
</dbReference>
<proteinExistence type="predicted"/>
<evidence type="ECO:0000259" key="2">
    <source>
        <dbReference type="Pfam" id="PF13649"/>
    </source>
</evidence>
<evidence type="ECO:0000313" key="4">
    <source>
        <dbReference type="Proteomes" id="UP000541347"/>
    </source>
</evidence>